<dbReference type="InterPro" id="IPR051681">
    <property type="entry name" value="Ser/Thr_Kinases-Pseudokinases"/>
</dbReference>
<dbReference type="Gene3D" id="1.10.510.10">
    <property type="entry name" value="Transferase(Phosphotransferase) domain 1"/>
    <property type="match status" value="1"/>
</dbReference>
<reference evidence="4" key="1">
    <citation type="submission" date="2021-01" db="EMBL/GenBank/DDBJ databases">
        <authorList>
            <person name="Kaushik A."/>
        </authorList>
    </citation>
    <scope>NUCLEOTIDE SEQUENCE</scope>
    <source>
        <strain evidence="4">AG1-1C</strain>
    </source>
</reference>
<evidence type="ECO:0000259" key="3">
    <source>
        <dbReference type="PROSITE" id="PS50011"/>
    </source>
</evidence>
<gene>
    <name evidence="4" type="ORF">RDB_LOCUS152264</name>
</gene>
<dbReference type="PANTHER" id="PTHR44329">
    <property type="entry name" value="SERINE/THREONINE-PROTEIN KINASE TNNI3K-RELATED"/>
    <property type="match status" value="1"/>
</dbReference>
<evidence type="ECO:0000256" key="1">
    <source>
        <dbReference type="ARBA" id="ARBA00022741"/>
    </source>
</evidence>
<dbReference type="SUPFAM" id="SSF56112">
    <property type="entry name" value="Protein kinase-like (PK-like)"/>
    <property type="match status" value="1"/>
</dbReference>
<protein>
    <recommendedName>
        <fullName evidence="3">Protein kinase domain-containing protein</fullName>
    </recommendedName>
</protein>
<accession>A0A8H3BFW0</accession>
<keyword evidence="2" id="KW-0067">ATP-binding</keyword>
<organism evidence="4 5">
    <name type="scientific">Rhizoctonia solani</name>
    <dbReference type="NCBI Taxonomy" id="456999"/>
    <lineage>
        <taxon>Eukaryota</taxon>
        <taxon>Fungi</taxon>
        <taxon>Dikarya</taxon>
        <taxon>Basidiomycota</taxon>
        <taxon>Agaricomycotina</taxon>
        <taxon>Agaricomycetes</taxon>
        <taxon>Cantharellales</taxon>
        <taxon>Ceratobasidiaceae</taxon>
        <taxon>Rhizoctonia</taxon>
    </lineage>
</organism>
<dbReference type="InterPro" id="IPR011009">
    <property type="entry name" value="Kinase-like_dom_sf"/>
</dbReference>
<dbReference type="EMBL" id="CAJMWS010000625">
    <property type="protein sequence ID" value="CAE6455827.1"/>
    <property type="molecule type" value="Genomic_DNA"/>
</dbReference>
<dbReference type="PROSITE" id="PS50011">
    <property type="entry name" value="PROTEIN_KINASE_DOM"/>
    <property type="match status" value="1"/>
</dbReference>
<dbReference type="InterPro" id="IPR001245">
    <property type="entry name" value="Ser-Thr/Tyr_kinase_cat_dom"/>
</dbReference>
<dbReference type="Proteomes" id="UP000663846">
    <property type="component" value="Unassembled WGS sequence"/>
</dbReference>
<evidence type="ECO:0000256" key="2">
    <source>
        <dbReference type="ARBA" id="ARBA00022840"/>
    </source>
</evidence>
<evidence type="ECO:0000313" key="5">
    <source>
        <dbReference type="Proteomes" id="UP000663846"/>
    </source>
</evidence>
<dbReference type="GO" id="GO:0005524">
    <property type="term" value="F:ATP binding"/>
    <property type="evidence" value="ECO:0007669"/>
    <property type="project" value="UniProtKB-KW"/>
</dbReference>
<evidence type="ECO:0000313" key="4">
    <source>
        <dbReference type="EMBL" id="CAE6455827.1"/>
    </source>
</evidence>
<proteinExistence type="predicted"/>
<dbReference type="AlphaFoldDB" id="A0A8H3BFW0"/>
<sequence>MDVTPLLDFKALSQRPVDGGGSCDIYRGRLYDGPMVALKVMRVVQIPTKETEPYPQENMQRMMGIWKDCNHPNVAHLIGGAMVRGGIAAVYGWLDYGSVIEYLKRHPTTDRYQFSTQICEGVAYLHANGIIHNSLKGSNILVSGNGVPCIHISLLTSTNLADDEMENKVPSLNIRWAAPELLLAESGGTFASDVYALGMLGTVSGAYYVPPGPLTRQTAQVQFMFVTL</sequence>
<comment type="caution">
    <text evidence="4">The sequence shown here is derived from an EMBL/GenBank/DDBJ whole genome shotgun (WGS) entry which is preliminary data.</text>
</comment>
<feature type="domain" description="Protein kinase" evidence="3">
    <location>
        <begin position="11"/>
        <end position="228"/>
    </location>
</feature>
<dbReference type="Pfam" id="PF07714">
    <property type="entry name" value="PK_Tyr_Ser-Thr"/>
    <property type="match status" value="1"/>
</dbReference>
<keyword evidence="1" id="KW-0547">Nucleotide-binding</keyword>
<name>A0A8H3BFW0_9AGAM</name>
<dbReference type="InterPro" id="IPR000719">
    <property type="entry name" value="Prot_kinase_dom"/>
</dbReference>
<dbReference type="PANTHER" id="PTHR44329:SF298">
    <property type="entry name" value="MIXED LINEAGE KINASE DOMAIN-LIKE PROTEIN"/>
    <property type="match status" value="1"/>
</dbReference>
<dbReference type="GO" id="GO:0004674">
    <property type="term" value="F:protein serine/threonine kinase activity"/>
    <property type="evidence" value="ECO:0007669"/>
    <property type="project" value="TreeGrafter"/>
</dbReference>